<dbReference type="Gene3D" id="4.10.280.10">
    <property type="entry name" value="Helix-loop-helix DNA-binding domain"/>
    <property type="match status" value="1"/>
</dbReference>
<keyword evidence="5" id="KW-0804">Transcription</keyword>
<dbReference type="Proteomes" id="UP000092443">
    <property type="component" value="Unplaced"/>
</dbReference>
<organism evidence="9 10">
    <name type="scientific">Glossina fuscipes</name>
    <dbReference type="NCBI Taxonomy" id="7396"/>
    <lineage>
        <taxon>Eukaryota</taxon>
        <taxon>Metazoa</taxon>
        <taxon>Ecdysozoa</taxon>
        <taxon>Arthropoda</taxon>
        <taxon>Hexapoda</taxon>
        <taxon>Insecta</taxon>
        <taxon>Pterygota</taxon>
        <taxon>Neoptera</taxon>
        <taxon>Endopterygota</taxon>
        <taxon>Diptera</taxon>
        <taxon>Brachycera</taxon>
        <taxon>Muscomorpha</taxon>
        <taxon>Hippoboscoidea</taxon>
        <taxon>Glossinidae</taxon>
        <taxon>Glossina</taxon>
    </lineage>
</organism>
<accession>A0A9C6E0P0</accession>
<evidence type="ECO:0000256" key="6">
    <source>
        <dbReference type="ARBA" id="ARBA00023242"/>
    </source>
</evidence>
<dbReference type="SUPFAM" id="SSF47459">
    <property type="entry name" value="HLH, helix-loop-helix DNA-binding domain"/>
    <property type="match status" value="1"/>
</dbReference>
<dbReference type="GO" id="GO:0046983">
    <property type="term" value="F:protein dimerization activity"/>
    <property type="evidence" value="ECO:0007669"/>
    <property type="project" value="InterPro"/>
</dbReference>
<dbReference type="PROSITE" id="PS50888">
    <property type="entry name" value="BHLH"/>
    <property type="match status" value="1"/>
</dbReference>
<proteinExistence type="inferred from homology"/>
<sequence length="640" mass="72262">MNFTFNAAKKTCMPLADIKPGLMPATPSANAQENVKEDVIHWRNTFEMPARCNNSAQLKEMQALTEAIRTTDLIGIEVGVEPTCFMDCEDDDGFLKQQLENNKNNFIAPACVTDHVALSPNSSQSNSNIRVTVGIDKDLDMILEMDPSIIDSNDISNIENSRKMKTLYLPPSIGGPTFKTATLTSRTQLKLQLQREQQQQELERREENKPRIEPFQIKPQHLVAADMCNRQEHNVIRSQQQQSVLSNTSAISTNKPASGNAKKTRNTTLYVDECASPEYNNPINLKVPLQRIGVDVPQQVLQVRTVLENPTRYHVIQKQKYQVHQYLSESIKRFGWNRQPVANKNIGPLTYCRTADVEQRYNVKYPSDCNATQSANVNDPLSSMVAPHPLLPNSGRSEEVSTKLIPASPYNIVGSNNNNKAHAIPLDVVNNINNINSSTASSNSLYMHSNKLRNRNCSSLSGGSTTSPLQSAPISPSLSSAASNSEADLDFEDVLYSESNHLNDRPKFLNSYSIHMGIKQEQNSIAELEANALAKDRQKKDNHNMIERRRRFNINDRIKELGTLLPKTNDPYYEVVRDTRPNKGTILKSSVDYIKCLKHEVSRLKQNEYRQRQMELLNHRLLDRIKNFHSLLSKMKNPAK</sequence>
<dbReference type="GO" id="GO:0005634">
    <property type="term" value="C:nucleus"/>
    <property type="evidence" value="ECO:0007669"/>
    <property type="project" value="UniProtKB-SubCell"/>
</dbReference>
<evidence type="ECO:0000313" key="9">
    <source>
        <dbReference type="Proteomes" id="UP000092443"/>
    </source>
</evidence>
<keyword evidence="4" id="KW-0238">DNA-binding</keyword>
<dbReference type="GeneID" id="119643782"/>
<evidence type="ECO:0000256" key="7">
    <source>
        <dbReference type="SAM" id="MobiDB-lite"/>
    </source>
</evidence>
<dbReference type="InterPro" id="IPR036638">
    <property type="entry name" value="HLH_DNA-bd_sf"/>
</dbReference>
<dbReference type="KEGG" id="gfs:119643782"/>
<evidence type="ECO:0000313" key="10">
    <source>
        <dbReference type="RefSeq" id="XP_037899177.1"/>
    </source>
</evidence>
<keyword evidence="6" id="KW-0539">Nucleus</keyword>
<feature type="region of interest" description="Disordered" evidence="7">
    <location>
        <begin position="237"/>
        <end position="262"/>
    </location>
</feature>
<name>A0A9C6E0P0_9MUSC</name>
<dbReference type="CDD" id="cd11397">
    <property type="entry name" value="bHLHzip_MITF_like"/>
    <property type="match status" value="1"/>
</dbReference>
<dbReference type="Pfam" id="PF15951">
    <property type="entry name" value="MITF_TFEB_C_3_N"/>
    <property type="match status" value="1"/>
</dbReference>
<dbReference type="InterPro" id="IPR031867">
    <property type="entry name" value="MiT/TFE_N"/>
</dbReference>
<feature type="compositionally biased region" description="Polar residues" evidence="7">
    <location>
        <begin position="237"/>
        <end position="257"/>
    </location>
</feature>
<evidence type="ECO:0000256" key="4">
    <source>
        <dbReference type="ARBA" id="ARBA00023125"/>
    </source>
</evidence>
<evidence type="ECO:0000259" key="8">
    <source>
        <dbReference type="PROSITE" id="PS50888"/>
    </source>
</evidence>
<comment type="subcellular location">
    <subcellularLocation>
        <location evidence="1">Nucleus</location>
    </subcellularLocation>
</comment>
<evidence type="ECO:0000256" key="1">
    <source>
        <dbReference type="ARBA" id="ARBA00004123"/>
    </source>
</evidence>
<dbReference type="InterPro" id="IPR011598">
    <property type="entry name" value="bHLH_dom"/>
</dbReference>
<dbReference type="GO" id="GO:0000981">
    <property type="term" value="F:DNA-binding transcription factor activity, RNA polymerase II-specific"/>
    <property type="evidence" value="ECO:0007669"/>
    <property type="project" value="TreeGrafter"/>
</dbReference>
<dbReference type="PANTHER" id="PTHR45776">
    <property type="entry name" value="MIP04163P"/>
    <property type="match status" value="1"/>
</dbReference>
<dbReference type="RefSeq" id="XP_037899177.1">
    <property type="nucleotide sequence ID" value="XM_038043249.1"/>
</dbReference>
<gene>
    <name evidence="10" type="primary">LOC119643782</name>
</gene>
<evidence type="ECO:0000256" key="3">
    <source>
        <dbReference type="ARBA" id="ARBA00023015"/>
    </source>
</evidence>
<keyword evidence="9" id="KW-1185">Reference proteome</keyword>
<feature type="region of interest" description="Disordered" evidence="7">
    <location>
        <begin position="456"/>
        <end position="481"/>
    </location>
</feature>
<reference evidence="10" key="1">
    <citation type="submission" date="2025-08" db="UniProtKB">
        <authorList>
            <consortium name="RefSeq"/>
        </authorList>
    </citation>
    <scope>IDENTIFICATION</scope>
    <source>
        <tissue evidence="10">Whole body pupa</tissue>
    </source>
</reference>
<feature type="domain" description="BHLH" evidence="8">
    <location>
        <begin position="538"/>
        <end position="597"/>
    </location>
</feature>
<evidence type="ECO:0000256" key="2">
    <source>
        <dbReference type="ARBA" id="ARBA00008289"/>
    </source>
</evidence>
<dbReference type="SMART" id="SM00353">
    <property type="entry name" value="HLH"/>
    <property type="match status" value="1"/>
</dbReference>
<dbReference type="Pfam" id="PF00010">
    <property type="entry name" value="HLH"/>
    <property type="match status" value="1"/>
</dbReference>
<protein>
    <submittedName>
        <fullName evidence="10">Microphthalmia-associated transcription factor isoform X1</fullName>
    </submittedName>
</protein>
<dbReference type="AlphaFoldDB" id="A0A9C6E0P0"/>
<keyword evidence="3" id="KW-0805">Transcription regulation</keyword>
<dbReference type="PANTHER" id="PTHR45776:SF2">
    <property type="entry name" value="MIP04163P"/>
    <property type="match status" value="1"/>
</dbReference>
<comment type="similarity">
    <text evidence="2">Belongs to the MiT/TFE family.</text>
</comment>
<evidence type="ECO:0000256" key="5">
    <source>
        <dbReference type="ARBA" id="ARBA00023163"/>
    </source>
</evidence>
<dbReference type="GO" id="GO:0000978">
    <property type="term" value="F:RNA polymerase II cis-regulatory region sequence-specific DNA binding"/>
    <property type="evidence" value="ECO:0007669"/>
    <property type="project" value="TreeGrafter"/>
</dbReference>
<feature type="compositionally biased region" description="Low complexity" evidence="7">
    <location>
        <begin position="458"/>
        <end position="481"/>
    </location>
</feature>